<evidence type="ECO:0000256" key="1">
    <source>
        <dbReference type="ARBA" id="ARBA00004370"/>
    </source>
</evidence>
<evidence type="ECO:0000313" key="7">
    <source>
        <dbReference type="Proteomes" id="UP000198728"/>
    </source>
</evidence>
<evidence type="ECO:0000256" key="4">
    <source>
        <dbReference type="SAM" id="SignalP"/>
    </source>
</evidence>
<keyword evidence="4" id="KW-0732">Signal</keyword>
<keyword evidence="7" id="KW-1185">Reference proteome</keyword>
<dbReference type="GO" id="GO:0019867">
    <property type="term" value="C:outer membrane"/>
    <property type="evidence" value="ECO:0007669"/>
    <property type="project" value="InterPro"/>
</dbReference>
<dbReference type="RefSeq" id="WP_093362365.1">
    <property type="nucleotide sequence ID" value="NZ_FOLG01000015.1"/>
</dbReference>
<keyword evidence="2" id="KW-0812">Transmembrane</keyword>
<dbReference type="Gene3D" id="3.10.20.310">
    <property type="entry name" value="membrane protein fhac"/>
    <property type="match status" value="1"/>
</dbReference>
<dbReference type="AlphaFoldDB" id="A0A1I1PGY4"/>
<dbReference type="Gene3D" id="2.40.160.50">
    <property type="entry name" value="membrane protein fhac: a member of the omp85/tpsb transporter family"/>
    <property type="match status" value="1"/>
</dbReference>
<dbReference type="InterPro" id="IPR039910">
    <property type="entry name" value="D15-like"/>
</dbReference>
<dbReference type="InterPro" id="IPR000184">
    <property type="entry name" value="Bac_surfAg_D15"/>
</dbReference>
<feature type="signal peptide" evidence="4">
    <location>
        <begin position="1"/>
        <end position="26"/>
    </location>
</feature>
<dbReference type="Pfam" id="PF01103">
    <property type="entry name" value="Omp85"/>
    <property type="match status" value="1"/>
</dbReference>
<feature type="chain" id="PRO_5011623731" evidence="4">
    <location>
        <begin position="27"/>
        <end position="625"/>
    </location>
</feature>
<protein>
    <submittedName>
        <fullName evidence="6">Autotransporter secretion outer membrane protein TamA</fullName>
    </submittedName>
</protein>
<reference evidence="6 7" key="1">
    <citation type="submission" date="2016-10" db="EMBL/GenBank/DDBJ databases">
        <authorList>
            <person name="de Groot N.N."/>
        </authorList>
    </citation>
    <scope>NUCLEOTIDE SEQUENCE [LARGE SCALE GENOMIC DNA]</scope>
    <source>
        <strain evidence="6 7">DSM 19548</strain>
    </source>
</reference>
<dbReference type="EMBL" id="FOLG01000015">
    <property type="protein sequence ID" value="SFD09094.1"/>
    <property type="molecule type" value="Genomic_DNA"/>
</dbReference>
<evidence type="ECO:0000256" key="2">
    <source>
        <dbReference type="ARBA" id="ARBA00022452"/>
    </source>
</evidence>
<evidence type="ECO:0000259" key="5">
    <source>
        <dbReference type="Pfam" id="PF01103"/>
    </source>
</evidence>
<feature type="domain" description="Bacterial surface antigen (D15)" evidence="5">
    <location>
        <begin position="302"/>
        <end position="625"/>
    </location>
</feature>
<dbReference type="Proteomes" id="UP000198728">
    <property type="component" value="Unassembled WGS sequence"/>
</dbReference>
<organism evidence="6 7">
    <name type="scientific">Tropicimonas isoalkanivorans</name>
    <dbReference type="NCBI Taxonomy" id="441112"/>
    <lineage>
        <taxon>Bacteria</taxon>
        <taxon>Pseudomonadati</taxon>
        <taxon>Pseudomonadota</taxon>
        <taxon>Alphaproteobacteria</taxon>
        <taxon>Rhodobacterales</taxon>
        <taxon>Roseobacteraceae</taxon>
        <taxon>Tropicimonas</taxon>
    </lineage>
</organism>
<keyword evidence="3" id="KW-0472">Membrane</keyword>
<proteinExistence type="predicted"/>
<comment type="subcellular location">
    <subcellularLocation>
        <location evidence="1">Membrane</location>
    </subcellularLocation>
</comment>
<sequence>MQSSFASHIRIGTAALLWLSACPAIALDSVTINVVGSEKGLQDKLESASMLMRLLDEQDAGKNRLGWLTFWKRNQPPPEPVSSAETLANARAEYRRLLTILYGEGYYGGVISVKLDGKEAADIPPLSAPSTISNAVVTVDPGPEFTFSEANIRPLAPETDLPKGYAPGEIAKSTTISEAALTATDAWRDIGHAKADIASEDITAYHAQTRLASRLTLAPGPRLRFGPTRVSGNEGVRTERVVAIAGIPTGEVFSPQEVQDAAERLRRSQAFRSVSLRPAEAIGPGDQIAIEADVVEEKRRRIGFGAEVSTQEGGLFNAYWMHRNLLGGAENLRFDLDIANIGTNEPNNGMDYSLGVVLSRPATFHPDVDVELRSKVSHVDDPGYVADTFEVGGGGVYHYSPTLEFDAGLDIRYSEVEDAFGTREYSMVSFPVGATWDTRDNELDATEGFYLDSELRPFVGIDNMENGVRLFLDGRTYWGFGDERNTVLAGRMQYGSLVGPEISGAPQDYLFFAGGGGSVRGQPFQSLGTGEIDDTIIGGRSYVALSGEVRSYVRGNIGVVGFIDAGYVGAEEFYDDAGEWMTGGGIGIRYKTGFGPIRADIAVPISGGPDDADQVQIYIGIGQAF</sequence>
<gene>
    <name evidence="6" type="ORF">SAMN04488094_11512</name>
</gene>
<dbReference type="PANTHER" id="PTHR12815:SF42">
    <property type="entry name" value="BACTERIAL SURFACE ANTIGEN (D15) DOMAIN-CONTAINING PROTEIN"/>
    <property type="match status" value="1"/>
</dbReference>
<dbReference type="STRING" id="441112.SAMN04488094_11512"/>
<dbReference type="PANTHER" id="PTHR12815">
    <property type="entry name" value="SORTING AND ASSEMBLY MACHINERY SAMM50 PROTEIN FAMILY MEMBER"/>
    <property type="match status" value="1"/>
</dbReference>
<keyword evidence="2" id="KW-1134">Transmembrane beta strand</keyword>
<evidence type="ECO:0000313" key="6">
    <source>
        <dbReference type="EMBL" id="SFD09094.1"/>
    </source>
</evidence>
<dbReference type="OrthoDB" id="9769707at2"/>
<accession>A0A1I1PGY4</accession>
<name>A0A1I1PGY4_9RHOB</name>
<evidence type="ECO:0000256" key="3">
    <source>
        <dbReference type="ARBA" id="ARBA00023136"/>
    </source>
</evidence>